<feature type="region of interest" description="Disordered" evidence="1">
    <location>
        <begin position="361"/>
        <end position="395"/>
    </location>
</feature>
<dbReference type="OrthoDB" id="5961at2759"/>
<dbReference type="GO" id="GO:0031965">
    <property type="term" value="C:nuclear membrane"/>
    <property type="evidence" value="ECO:0007669"/>
    <property type="project" value="InterPro"/>
</dbReference>
<feature type="compositionally biased region" description="Low complexity" evidence="1">
    <location>
        <begin position="425"/>
        <end position="440"/>
    </location>
</feature>
<dbReference type="AlphaFoldDB" id="A0A9N9LQZ5"/>
<reference evidence="4" key="1">
    <citation type="submission" date="2021-07" db="EMBL/GenBank/DDBJ databases">
        <authorList>
            <person name="Durling M."/>
        </authorList>
    </citation>
    <scope>NUCLEOTIDE SEQUENCE</scope>
</reference>
<feature type="compositionally biased region" description="Polar residues" evidence="1">
    <location>
        <begin position="414"/>
        <end position="424"/>
    </location>
</feature>
<evidence type="ECO:0000256" key="1">
    <source>
        <dbReference type="SAM" id="MobiDB-lite"/>
    </source>
</evidence>
<feature type="transmembrane region" description="Helical" evidence="2">
    <location>
        <begin position="224"/>
        <end position="245"/>
    </location>
</feature>
<protein>
    <recommendedName>
        <fullName evidence="3">Brl1/Brr6 domain-containing protein</fullName>
    </recommendedName>
</protein>
<feature type="compositionally biased region" description="Low complexity" evidence="1">
    <location>
        <begin position="32"/>
        <end position="44"/>
    </location>
</feature>
<feature type="region of interest" description="Disordered" evidence="1">
    <location>
        <begin position="138"/>
        <end position="199"/>
    </location>
</feature>
<accession>A0A9N9LQZ5</accession>
<sequence>MFSNLNSQRRTHESPMDWEWQNQAPVDPNTPFPQYKPQQGQPKPNFQSPVRSAKPFANTPVKTAPPFRNPSFTTPRRAFDPDLFSEASGAESSPADTIGGDDTPEPDIQKISAGMAVLQSPTHKTPLFGKYGAGFLGSSPGRGERRGAKISTALTHKLRKRKRVKQDVKMFGGGISDSESDEGDSRPSSKKGGKAEQEKKEHWFGSFMSGIESRPGLPYTLSEYIQVGFNLLFLFLTVFGIYTFWSAVKEDITNASNIEISIAQESIAQCARDYVNNRCGPDQRVEALRKVCADWDVCMRRDAQAVGRARVSAHTFAEIVNSFVEPISYKTMIFVILTITGVLAANNIAFGAFRSKLSAPHIPQQHAPPPTYFPPPTPQHTYQWGAPPQTPQHNNHFINYEHEQGVKQIMPSFTPGQRSPSKGQRSPSRGRIGRSPSKQY</sequence>
<dbReference type="GO" id="GO:0055088">
    <property type="term" value="P:lipid homeostasis"/>
    <property type="evidence" value="ECO:0007669"/>
    <property type="project" value="InterPro"/>
</dbReference>
<feature type="region of interest" description="Disordered" evidence="1">
    <location>
        <begin position="1"/>
        <end position="107"/>
    </location>
</feature>
<evidence type="ECO:0000313" key="5">
    <source>
        <dbReference type="Proteomes" id="UP000701801"/>
    </source>
</evidence>
<keyword evidence="2" id="KW-0812">Transmembrane</keyword>
<feature type="domain" description="Brl1/Brr6" evidence="3">
    <location>
        <begin position="221"/>
        <end position="354"/>
    </location>
</feature>
<proteinExistence type="predicted"/>
<name>A0A9N9LQZ5_9HELO</name>
<gene>
    <name evidence="4" type="ORF">HYALB_00011157</name>
</gene>
<keyword evidence="2" id="KW-1133">Transmembrane helix</keyword>
<dbReference type="SMART" id="SM01042">
    <property type="entry name" value="Brr6_like_C_C"/>
    <property type="match status" value="1"/>
</dbReference>
<dbReference type="GO" id="GO:0006998">
    <property type="term" value="P:nuclear envelope organization"/>
    <property type="evidence" value="ECO:0007669"/>
    <property type="project" value="InterPro"/>
</dbReference>
<evidence type="ECO:0000259" key="3">
    <source>
        <dbReference type="SMART" id="SM01042"/>
    </source>
</evidence>
<dbReference type="PANTHER" id="PTHR28136:SF1">
    <property type="entry name" value="NUCLEUS EXPORT PROTEIN BRL1"/>
    <property type="match status" value="1"/>
</dbReference>
<dbReference type="Proteomes" id="UP000701801">
    <property type="component" value="Unassembled WGS sequence"/>
</dbReference>
<feature type="compositionally biased region" description="Pro residues" evidence="1">
    <location>
        <begin position="366"/>
        <end position="378"/>
    </location>
</feature>
<dbReference type="EMBL" id="CAJVRM010000234">
    <property type="protein sequence ID" value="CAG8977772.1"/>
    <property type="molecule type" value="Genomic_DNA"/>
</dbReference>
<dbReference type="InterPro" id="IPR018767">
    <property type="entry name" value="Brl1/Brr6_dom"/>
</dbReference>
<organism evidence="4 5">
    <name type="scientific">Hymenoscyphus albidus</name>
    <dbReference type="NCBI Taxonomy" id="595503"/>
    <lineage>
        <taxon>Eukaryota</taxon>
        <taxon>Fungi</taxon>
        <taxon>Dikarya</taxon>
        <taxon>Ascomycota</taxon>
        <taxon>Pezizomycotina</taxon>
        <taxon>Leotiomycetes</taxon>
        <taxon>Helotiales</taxon>
        <taxon>Helotiaceae</taxon>
        <taxon>Hymenoscyphus</taxon>
    </lineage>
</organism>
<dbReference type="PANTHER" id="PTHR28136">
    <property type="entry name" value="NUCLEUS EXPORT PROTEIN BRR6"/>
    <property type="match status" value="1"/>
</dbReference>
<keyword evidence="2" id="KW-0472">Membrane</keyword>
<dbReference type="InterPro" id="IPR040202">
    <property type="entry name" value="Brl1/Brr6"/>
</dbReference>
<dbReference type="Pfam" id="PF10104">
    <property type="entry name" value="Brr6_like_C_C"/>
    <property type="match status" value="1"/>
</dbReference>
<keyword evidence="5" id="KW-1185">Reference proteome</keyword>
<comment type="caution">
    <text evidence="4">The sequence shown here is derived from an EMBL/GenBank/DDBJ whole genome shotgun (WGS) entry which is preliminary data.</text>
</comment>
<feature type="transmembrane region" description="Helical" evidence="2">
    <location>
        <begin position="332"/>
        <end position="353"/>
    </location>
</feature>
<evidence type="ECO:0000256" key="2">
    <source>
        <dbReference type="SAM" id="Phobius"/>
    </source>
</evidence>
<feature type="region of interest" description="Disordered" evidence="1">
    <location>
        <begin position="410"/>
        <end position="440"/>
    </location>
</feature>
<evidence type="ECO:0000313" key="4">
    <source>
        <dbReference type="EMBL" id="CAG8977772.1"/>
    </source>
</evidence>
<feature type="compositionally biased region" description="Basic and acidic residues" evidence="1">
    <location>
        <begin position="183"/>
        <end position="199"/>
    </location>
</feature>